<accession>A0A1G2KSL4</accession>
<dbReference type="Gene3D" id="1.10.1270.10">
    <property type="entry name" value="TrpR-like"/>
    <property type="match status" value="1"/>
</dbReference>
<organism evidence="1 2">
    <name type="scientific">Candidatus Sungbacteria bacterium RIFCSPHIGHO2_02_FULL_49_20</name>
    <dbReference type="NCBI Taxonomy" id="1802272"/>
    <lineage>
        <taxon>Bacteria</taxon>
        <taxon>Candidatus Sungiibacteriota</taxon>
    </lineage>
</organism>
<dbReference type="InterPro" id="IPR038116">
    <property type="entry name" value="TrpR-like_sf"/>
</dbReference>
<dbReference type="AlphaFoldDB" id="A0A1G2KSL4"/>
<protein>
    <recommendedName>
        <fullName evidence="3">TrpR like protein, YerC/YecD</fullName>
    </recommendedName>
</protein>
<proteinExistence type="predicted"/>
<dbReference type="Pfam" id="PF01371">
    <property type="entry name" value="Trp_repressor"/>
    <property type="match status" value="1"/>
</dbReference>
<dbReference type="InterPro" id="IPR000831">
    <property type="entry name" value="Trp_repress"/>
</dbReference>
<reference evidence="1 2" key="1">
    <citation type="journal article" date="2016" name="Nat. Commun.">
        <title>Thousands of microbial genomes shed light on interconnected biogeochemical processes in an aquifer system.</title>
        <authorList>
            <person name="Anantharaman K."/>
            <person name="Brown C.T."/>
            <person name="Hug L.A."/>
            <person name="Sharon I."/>
            <person name="Castelle C.J."/>
            <person name="Probst A.J."/>
            <person name="Thomas B.C."/>
            <person name="Singh A."/>
            <person name="Wilkins M.J."/>
            <person name="Karaoz U."/>
            <person name="Brodie E.L."/>
            <person name="Williams K.H."/>
            <person name="Hubbard S.S."/>
            <person name="Banfield J.F."/>
        </authorList>
    </citation>
    <scope>NUCLEOTIDE SEQUENCE [LARGE SCALE GENOMIC DNA]</scope>
</reference>
<dbReference type="SUPFAM" id="SSF48295">
    <property type="entry name" value="TrpR-like"/>
    <property type="match status" value="1"/>
</dbReference>
<evidence type="ECO:0000313" key="2">
    <source>
        <dbReference type="Proteomes" id="UP000178710"/>
    </source>
</evidence>
<comment type="caution">
    <text evidence="1">The sequence shown here is derived from an EMBL/GenBank/DDBJ whole genome shotgun (WGS) entry which is preliminary data.</text>
</comment>
<evidence type="ECO:0000313" key="1">
    <source>
        <dbReference type="EMBL" id="OHA02416.1"/>
    </source>
</evidence>
<dbReference type="GO" id="GO:0043565">
    <property type="term" value="F:sequence-specific DNA binding"/>
    <property type="evidence" value="ECO:0007669"/>
    <property type="project" value="InterPro"/>
</dbReference>
<evidence type="ECO:0008006" key="3">
    <source>
        <dbReference type="Google" id="ProtNLM"/>
    </source>
</evidence>
<name>A0A1G2KSL4_9BACT</name>
<dbReference type="InterPro" id="IPR010921">
    <property type="entry name" value="Trp_repressor/repl_initiator"/>
</dbReference>
<dbReference type="GO" id="GO:0003700">
    <property type="term" value="F:DNA-binding transcription factor activity"/>
    <property type="evidence" value="ECO:0007669"/>
    <property type="project" value="InterPro"/>
</dbReference>
<gene>
    <name evidence="1" type="ORF">A3C12_02065</name>
</gene>
<sequence>MPHISKYKLSREQIDQLSQSIVDFAFFSKNRTDLQLLFNDLLTVTEKIMLGKRIMIAVLIERGDSYFDIRRRLGVTDSTISSISERLKADGRGLRLAMKRFGRQENINALLEKFDRTIKEFVRSMPKIAYIPRKK</sequence>
<dbReference type="EMBL" id="MHQK01000001">
    <property type="protein sequence ID" value="OHA02416.1"/>
    <property type="molecule type" value="Genomic_DNA"/>
</dbReference>
<dbReference type="Proteomes" id="UP000178710">
    <property type="component" value="Unassembled WGS sequence"/>
</dbReference>